<dbReference type="Gene3D" id="3.60.10.10">
    <property type="entry name" value="Endonuclease/exonuclease/phosphatase"/>
    <property type="match status" value="1"/>
</dbReference>
<evidence type="ECO:0000313" key="1">
    <source>
        <dbReference type="EMBL" id="TRZ07904.1"/>
    </source>
</evidence>
<reference evidence="1" key="1">
    <citation type="submission" date="2019-04" db="EMBL/GenBank/DDBJ databases">
        <title>Genome assembly of Zosterops borbonicus 15179.</title>
        <authorList>
            <person name="Leroy T."/>
            <person name="Anselmetti Y."/>
            <person name="Tilak M.-K."/>
            <person name="Nabholz B."/>
        </authorList>
    </citation>
    <scope>NUCLEOTIDE SEQUENCE</scope>
    <source>
        <strain evidence="1">HGM_15179</strain>
        <tissue evidence="1">Muscle</tissue>
    </source>
</reference>
<keyword evidence="2" id="KW-1185">Reference proteome</keyword>
<comment type="caution">
    <text evidence="1">The sequence shown here is derived from an EMBL/GenBank/DDBJ whole genome shotgun (WGS) entry which is preliminary data.</text>
</comment>
<dbReference type="SUPFAM" id="SSF56219">
    <property type="entry name" value="DNase I-like"/>
    <property type="match status" value="1"/>
</dbReference>
<dbReference type="GO" id="GO:0061343">
    <property type="term" value="P:cell adhesion involved in heart morphogenesis"/>
    <property type="evidence" value="ECO:0007669"/>
    <property type="project" value="TreeGrafter"/>
</dbReference>
<proteinExistence type="predicted"/>
<dbReference type="OrthoDB" id="445826at2759"/>
<dbReference type="AlphaFoldDB" id="A0A8K1D8L1"/>
<protein>
    <recommendedName>
        <fullName evidence="3">Reverse transcriptase domain-containing protein</fullName>
    </recommendedName>
</protein>
<dbReference type="PANTHER" id="PTHR33395">
    <property type="entry name" value="TRANSCRIPTASE, PUTATIVE-RELATED-RELATED"/>
    <property type="match status" value="1"/>
</dbReference>
<name>A0A8K1D8L1_9PASS</name>
<dbReference type="EMBL" id="SWJQ01001576">
    <property type="protein sequence ID" value="TRZ07904.1"/>
    <property type="molecule type" value="Genomic_DNA"/>
</dbReference>
<dbReference type="InterPro" id="IPR036691">
    <property type="entry name" value="Endo/exonu/phosph_ase_sf"/>
</dbReference>
<accession>A0A8K1D8L1</accession>
<dbReference type="Proteomes" id="UP000796761">
    <property type="component" value="Unassembled WGS sequence"/>
</dbReference>
<gene>
    <name evidence="1" type="ORF">HGM15179_019204</name>
</gene>
<organism evidence="1 2">
    <name type="scientific">Zosterops borbonicus</name>
    <dbReference type="NCBI Taxonomy" id="364589"/>
    <lineage>
        <taxon>Eukaryota</taxon>
        <taxon>Metazoa</taxon>
        <taxon>Chordata</taxon>
        <taxon>Craniata</taxon>
        <taxon>Vertebrata</taxon>
        <taxon>Euteleostomi</taxon>
        <taxon>Archelosauria</taxon>
        <taxon>Archosauria</taxon>
        <taxon>Dinosauria</taxon>
        <taxon>Saurischia</taxon>
        <taxon>Theropoda</taxon>
        <taxon>Coelurosauria</taxon>
        <taxon>Aves</taxon>
        <taxon>Neognathae</taxon>
        <taxon>Neoaves</taxon>
        <taxon>Telluraves</taxon>
        <taxon>Australaves</taxon>
        <taxon>Passeriformes</taxon>
        <taxon>Sylvioidea</taxon>
        <taxon>Zosteropidae</taxon>
        <taxon>Zosterops</taxon>
    </lineage>
</organism>
<dbReference type="GO" id="GO:0007508">
    <property type="term" value="P:larval heart development"/>
    <property type="evidence" value="ECO:0007669"/>
    <property type="project" value="TreeGrafter"/>
</dbReference>
<sequence length="248" mass="28188">METWWDDSHSWSAALDGYKLFRRDRKGRRGGGVALYIREAFDAMDIETMDDGVECLWIRIKGKANKADILLGVCYHPSNQEEEVDNLFYNQLENVSGSPALFLVGEFNLPDICWELNTAEMRQLRKFLECMEDNLLSQLSWLTGEVPDDWKLANVMPTHKNGRKDDPGNYRPVSLTSVPGKVTHLVDVGKAVDVVCLDFSKAFDTVSHSRLLEKLAAHSLDRSTLCWVKYWLDGWAQRAVVNGTASSW</sequence>
<evidence type="ECO:0008006" key="3">
    <source>
        <dbReference type="Google" id="ProtNLM"/>
    </source>
</evidence>
<dbReference type="GO" id="GO:0031012">
    <property type="term" value="C:extracellular matrix"/>
    <property type="evidence" value="ECO:0007669"/>
    <property type="project" value="TreeGrafter"/>
</dbReference>
<dbReference type="PANTHER" id="PTHR33395:SF22">
    <property type="entry name" value="REVERSE TRANSCRIPTASE DOMAIN-CONTAINING PROTEIN"/>
    <property type="match status" value="1"/>
</dbReference>
<evidence type="ECO:0000313" key="2">
    <source>
        <dbReference type="Proteomes" id="UP000796761"/>
    </source>
</evidence>